<dbReference type="Pfam" id="PF22098">
    <property type="entry name" value="DUF6942"/>
    <property type="match status" value="1"/>
</dbReference>
<evidence type="ECO:0000313" key="1">
    <source>
        <dbReference type="EMBL" id="QRH00944.1"/>
    </source>
</evidence>
<dbReference type="InterPro" id="IPR054222">
    <property type="entry name" value="DUF6942"/>
</dbReference>
<organism evidence="1 2">
    <name type="scientific">Shewanella litorisediminis</name>
    <dbReference type="NCBI Taxonomy" id="1173586"/>
    <lineage>
        <taxon>Bacteria</taxon>
        <taxon>Pseudomonadati</taxon>
        <taxon>Pseudomonadota</taxon>
        <taxon>Gammaproteobacteria</taxon>
        <taxon>Alteromonadales</taxon>
        <taxon>Shewanellaceae</taxon>
        <taxon>Shewanella</taxon>
    </lineage>
</organism>
<name>A0ABX7G0W4_9GAMM</name>
<accession>A0ABX7G0W4</accession>
<dbReference type="Proteomes" id="UP000596252">
    <property type="component" value="Chromosome"/>
</dbReference>
<keyword evidence="2" id="KW-1185">Reference proteome</keyword>
<gene>
    <name evidence="1" type="ORF">JQC75_13880</name>
</gene>
<reference evidence="1 2" key="1">
    <citation type="journal article" date="2012" name="Antonie Van Leeuwenhoek">
        <title>Shewanella litorisediminis sp. nov., a gammaproteobacterium isolated from a tidal flat sediment.</title>
        <authorList>
            <person name="Lee M.H."/>
            <person name="Yoon J.H."/>
        </authorList>
    </citation>
    <scope>NUCLEOTIDE SEQUENCE [LARGE SCALE GENOMIC DNA]</scope>
    <source>
        <strain evidence="1 2">SMK1-12</strain>
    </source>
</reference>
<sequence>MTSTRPPVCLGDEHYQLGVCIANRPPFMGLGELASCRALVSGEIKAIGDACGNGWRKVFNVYAKLMWAMAADEVIKKALPAVAAVSQFDSWQAYRDAMLLQPNCGTALLFSSPLDARTGPLYLVMGKGYGTAFSDRENGGLQLEWLSERFAIDRHRRLIVCPYFDYRQLSNQRIDELVVLIRRFCE</sequence>
<protein>
    <submittedName>
        <fullName evidence="1">Uncharacterized protein</fullName>
    </submittedName>
</protein>
<dbReference type="EMBL" id="CP069213">
    <property type="protein sequence ID" value="QRH00944.1"/>
    <property type="molecule type" value="Genomic_DNA"/>
</dbReference>
<proteinExistence type="predicted"/>
<dbReference type="RefSeq" id="WP_203324642.1">
    <property type="nucleotide sequence ID" value="NZ_CP069213.1"/>
</dbReference>
<evidence type="ECO:0000313" key="2">
    <source>
        <dbReference type="Proteomes" id="UP000596252"/>
    </source>
</evidence>